<sequence length="199" mass="21633">MPADSQTARLPLLRTPVPSQLHMPCHSPQVWVARRRGNTQAHEHAARGAPGHGHCYLCCVSEGKGLAGATLALVLNWAHVVGAASQPRVAHARAMQAERDAATLRVAVDVTPERCRTSAKALLDEANRTRCVGQEYRRHATTGTRCVGQSSSHQGKPAYKVRGVDLHQWGQLQYMILHGENVVWLVSPCVLLPALRVAV</sequence>
<name>A0A6A0A863_HAELA</name>
<keyword evidence="2" id="KW-1185">Reference proteome</keyword>
<evidence type="ECO:0000313" key="2">
    <source>
        <dbReference type="Proteomes" id="UP000485058"/>
    </source>
</evidence>
<comment type="caution">
    <text evidence="1">The sequence shown here is derived from an EMBL/GenBank/DDBJ whole genome shotgun (WGS) entry which is preliminary data.</text>
</comment>
<accession>A0A6A0A863</accession>
<dbReference type="Proteomes" id="UP000485058">
    <property type="component" value="Unassembled WGS sequence"/>
</dbReference>
<proteinExistence type="predicted"/>
<organism evidence="1 2">
    <name type="scientific">Haematococcus lacustris</name>
    <name type="common">Green alga</name>
    <name type="synonym">Haematococcus pluvialis</name>
    <dbReference type="NCBI Taxonomy" id="44745"/>
    <lineage>
        <taxon>Eukaryota</taxon>
        <taxon>Viridiplantae</taxon>
        <taxon>Chlorophyta</taxon>
        <taxon>core chlorophytes</taxon>
        <taxon>Chlorophyceae</taxon>
        <taxon>CS clade</taxon>
        <taxon>Chlamydomonadales</taxon>
        <taxon>Haematococcaceae</taxon>
        <taxon>Haematococcus</taxon>
    </lineage>
</organism>
<evidence type="ECO:0000313" key="1">
    <source>
        <dbReference type="EMBL" id="GFH28785.1"/>
    </source>
</evidence>
<reference evidence="1 2" key="1">
    <citation type="submission" date="2020-02" db="EMBL/GenBank/DDBJ databases">
        <title>Draft genome sequence of Haematococcus lacustris strain NIES-144.</title>
        <authorList>
            <person name="Morimoto D."/>
            <person name="Nakagawa S."/>
            <person name="Yoshida T."/>
            <person name="Sawayama S."/>
        </authorList>
    </citation>
    <scope>NUCLEOTIDE SEQUENCE [LARGE SCALE GENOMIC DNA]</scope>
    <source>
        <strain evidence="1 2">NIES-144</strain>
    </source>
</reference>
<gene>
    <name evidence="1" type="ORF">HaLaN_27332</name>
</gene>
<dbReference type="AlphaFoldDB" id="A0A6A0A863"/>
<dbReference type="EMBL" id="BLLF01004035">
    <property type="protein sequence ID" value="GFH28785.1"/>
    <property type="molecule type" value="Genomic_DNA"/>
</dbReference>
<protein>
    <submittedName>
        <fullName evidence="1">Uncharacterized protein</fullName>
    </submittedName>
</protein>